<evidence type="ECO:0000313" key="6">
    <source>
        <dbReference type="Proteomes" id="UP000282007"/>
    </source>
</evidence>
<keyword evidence="6" id="KW-1185">Reference proteome</keyword>
<evidence type="ECO:0000313" key="4">
    <source>
        <dbReference type="EMBL" id="RMB13297.1"/>
    </source>
</evidence>
<evidence type="ECO:0000313" key="5">
    <source>
        <dbReference type="Proteomes" id="UP000277326"/>
    </source>
</evidence>
<dbReference type="Proteomes" id="UP000282007">
    <property type="component" value="Chromosome"/>
</dbReference>
<evidence type="ECO:0000256" key="1">
    <source>
        <dbReference type="SAM" id="MobiDB-lite"/>
    </source>
</evidence>
<dbReference type="OrthoDB" id="282764at2157"/>
<reference evidence="4" key="3">
    <citation type="submission" date="2018-10" db="EMBL/GenBank/DDBJ databases">
        <authorList>
            <person name="Whitman W."/>
            <person name="Huntemann M."/>
            <person name="Clum A."/>
            <person name="Pillay M."/>
            <person name="Palaniappan K."/>
            <person name="Varghese N."/>
            <person name="Mikhailova N."/>
            <person name="Stamatis D."/>
            <person name="Reddy T."/>
            <person name="Daum C."/>
            <person name="Shapiro N."/>
            <person name="Ivanova N."/>
            <person name="Kyrpides N."/>
            <person name="Woyke T."/>
        </authorList>
    </citation>
    <scope>NUCLEOTIDE SEQUENCE</scope>
    <source>
        <strain evidence="4">CGMCC 1.10124</strain>
    </source>
</reference>
<reference evidence="4 5" key="1">
    <citation type="journal article" date="2015" name="Stand. Genomic Sci.">
        <title>Genomic Encyclopedia of Bacterial and Archaeal Type Strains, Phase III: the genomes of soil and plant-associated and newly described type strains.</title>
        <authorList>
            <person name="Whitman W.B."/>
            <person name="Woyke T."/>
            <person name="Klenk H.P."/>
            <person name="Zhou Y."/>
            <person name="Lilburn T.G."/>
            <person name="Beck B.J."/>
            <person name="De Vos P."/>
            <person name="Vandamme P."/>
            <person name="Eisen J.A."/>
            <person name="Garrity G."/>
            <person name="Hugenholtz P."/>
            <person name="Kyrpides N.C."/>
        </authorList>
    </citation>
    <scope>NUCLEOTIDE SEQUENCE [LARGE SCALE GENOMIC DNA]</scope>
    <source>
        <strain evidence="4 5">CGMCC 1.10124</strain>
    </source>
</reference>
<dbReference type="InterPro" id="IPR055768">
    <property type="entry name" value="DUF7344"/>
</dbReference>
<dbReference type="RefSeq" id="WP_121921219.1">
    <property type="nucleotide sequence ID" value="NZ_CP034145.1"/>
</dbReference>
<accession>A0A3M0CWI2</accession>
<proteinExistence type="predicted"/>
<feature type="domain" description="DUF7344" evidence="2">
    <location>
        <begin position="33"/>
        <end position="106"/>
    </location>
</feature>
<dbReference type="Gene3D" id="1.10.10.10">
    <property type="entry name" value="Winged helix-like DNA-binding domain superfamily/Winged helix DNA-binding domain"/>
    <property type="match status" value="1"/>
</dbReference>
<dbReference type="EMBL" id="CP034145">
    <property type="protein sequence ID" value="AZH23940.1"/>
    <property type="molecule type" value="Genomic_DNA"/>
</dbReference>
<feature type="region of interest" description="Disordered" evidence="1">
    <location>
        <begin position="1"/>
        <end position="26"/>
    </location>
</feature>
<organism evidence="4 5">
    <name type="scientific">Haloplanus aerogenes</name>
    <dbReference type="NCBI Taxonomy" id="660522"/>
    <lineage>
        <taxon>Archaea</taxon>
        <taxon>Methanobacteriati</taxon>
        <taxon>Methanobacteriota</taxon>
        <taxon>Stenosarchaea group</taxon>
        <taxon>Halobacteria</taxon>
        <taxon>Halobacteriales</taxon>
        <taxon>Haloferacaceae</taxon>
        <taxon>Haloplanus</taxon>
    </lineage>
</organism>
<reference evidence="3 6" key="2">
    <citation type="submission" date="2018-07" db="EMBL/GenBank/DDBJ databases">
        <title>Genome sequences of Haloplanus aerogenes JCM 16430T.</title>
        <authorList>
            <person name="Kim Y.B."/>
            <person name="Roh S.W."/>
        </authorList>
    </citation>
    <scope>NUCLEOTIDE SEQUENCE [LARGE SCALE GENOMIC DNA]</scope>
    <source>
        <strain evidence="3 6">JCM 16430</strain>
    </source>
</reference>
<dbReference type="GeneID" id="38469714"/>
<dbReference type="EMBL" id="REFS01000005">
    <property type="protein sequence ID" value="RMB13297.1"/>
    <property type="molecule type" value="Genomic_DNA"/>
</dbReference>
<dbReference type="InterPro" id="IPR036388">
    <property type="entry name" value="WH-like_DNA-bd_sf"/>
</dbReference>
<sequence length="120" mass="13575">MTTSNVNQREDTTAGESRGNRRRTNEEQLDAVFEVLADARRRRIIRILRTQDGDTVPVPALAQTLATREPTDPEPDQLVISLRHVHLPKLDATGVIEYTAERSQVRYCGPSLVERLLDQV</sequence>
<evidence type="ECO:0000259" key="2">
    <source>
        <dbReference type="Pfam" id="PF24035"/>
    </source>
</evidence>
<protein>
    <recommendedName>
        <fullName evidence="2">DUF7344 domain-containing protein</fullName>
    </recommendedName>
</protein>
<dbReference type="Pfam" id="PF24035">
    <property type="entry name" value="DUF7344"/>
    <property type="match status" value="1"/>
</dbReference>
<dbReference type="AlphaFoldDB" id="A0A3M0CWI2"/>
<dbReference type="KEGG" id="haer:DU502_00470"/>
<dbReference type="Proteomes" id="UP000277326">
    <property type="component" value="Unassembled WGS sequence"/>
</dbReference>
<evidence type="ECO:0000313" key="3">
    <source>
        <dbReference type="EMBL" id="AZH23940.1"/>
    </source>
</evidence>
<name>A0A3M0CWI2_9EURY</name>
<gene>
    <name evidence="4" type="ORF">ATH50_2630</name>
    <name evidence="3" type="ORF">DU502_00470</name>
</gene>